<feature type="compositionally biased region" description="Pro residues" evidence="1">
    <location>
        <begin position="1"/>
        <end position="15"/>
    </location>
</feature>
<dbReference type="AlphaFoldDB" id="A0AA40FZK6"/>
<sequence length="66" mass="6805">MNPLSLLPPPPPPPSNFFSDLPSLPPSSPRHGTNTPAAGVPAASDERVYVSACSLLLEPASSAARR</sequence>
<proteinExistence type="predicted"/>
<reference evidence="2" key="1">
    <citation type="submission" date="2021-10" db="EMBL/GenBank/DDBJ databases">
        <title>Melipona bicolor Genome sequencing and assembly.</title>
        <authorList>
            <person name="Araujo N.S."/>
            <person name="Arias M.C."/>
        </authorList>
    </citation>
    <scope>NUCLEOTIDE SEQUENCE</scope>
    <source>
        <strain evidence="2">USP_2M_L1-L4_2017</strain>
        <tissue evidence="2">Whole body</tissue>
    </source>
</reference>
<dbReference type="Proteomes" id="UP001177670">
    <property type="component" value="Unassembled WGS sequence"/>
</dbReference>
<evidence type="ECO:0000256" key="1">
    <source>
        <dbReference type="SAM" id="MobiDB-lite"/>
    </source>
</evidence>
<name>A0AA40FZK6_9HYME</name>
<feature type="region of interest" description="Disordered" evidence="1">
    <location>
        <begin position="1"/>
        <end position="42"/>
    </location>
</feature>
<organism evidence="2 3">
    <name type="scientific">Melipona bicolor</name>
    <dbReference type="NCBI Taxonomy" id="60889"/>
    <lineage>
        <taxon>Eukaryota</taxon>
        <taxon>Metazoa</taxon>
        <taxon>Ecdysozoa</taxon>
        <taxon>Arthropoda</taxon>
        <taxon>Hexapoda</taxon>
        <taxon>Insecta</taxon>
        <taxon>Pterygota</taxon>
        <taxon>Neoptera</taxon>
        <taxon>Endopterygota</taxon>
        <taxon>Hymenoptera</taxon>
        <taxon>Apocrita</taxon>
        <taxon>Aculeata</taxon>
        <taxon>Apoidea</taxon>
        <taxon>Anthophila</taxon>
        <taxon>Apidae</taxon>
        <taxon>Melipona</taxon>
    </lineage>
</organism>
<evidence type="ECO:0000313" key="2">
    <source>
        <dbReference type="EMBL" id="KAK1127980.1"/>
    </source>
</evidence>
<comment type="caution">
    <text evidence="2">The sequence shown here is derived from an EMBL/GenBank/DDBJ whole genome shotgun (WGS) entry which is preliminary data.</text>
</comment>
<keyword evidence="3" id="KW-1185">Reference proteome</keyword>
<gene>
    <name evidence="2" type="ORF">K0M31_003473</name>
</gene>
<accession>A0AA40FZK6</accession>
<dbReference type="EMBL" id="JAHYIQ010000011">
    <property type="protein sequence ID" value="KAK1127980.1"/>
    <property type="molecule type" value="Genomic_DNA"/>
</dbReference>
<evidence type="ECO:0000313" key="3">
    <source>
        <dbReference type="Proteomes" id="UP001177670"/>
    </source>
</evidence>
<protein>
    <submittedName>
        <fullName evidence="2">Uncharacterized protein</fullName>
    </submittedName>
</protein>